<gene>
    <name evidence="3" type="ORF">SAMN04489793_4795</name>
</gene>
<protein>
    <submittedName>
        <fullName evidence="3">GXWXG protein</fullName>
    </submittedName>
</protein>
<reference evidence="4" key="1">
    <citation type="submission" date="2016-10" db="EMBL/GenBank/DDBJ databases">
        <authorList>
            <person name="Varghese N."/>
            <person name="Submissions S."/>
        </authorList>
    </citation>
    <scope>NUCLEOTIDE SEQUENCE [LARGE SCALE GENOMIC DNA]</scope>
    <source>
        <strain evidence="4">DSM 44234</strain>
    </source>
</reference>
<dbReference type="OrthoDB" id="8905397at2"/>
<evidence type="ECO:0000259" key="1">
    <source>
        <dbReference type="Pfam" id="PF14231"/>
    </source>
</evidence>
<dbReference type="RefSeq" id="WP_068741482.1">
    <property type="nucleotide sequence ID" value="NZ_FNSA01000003.1"/>
</dbReference>
<dbReference type="Proteomes" id="UP000182241">
    <property type="component" value="Unassembled WGS sequence"/>
</dbReference>
<proteinExistence type="predicted"/>
<dbReference type="InterPro" id="IPR025951">
    <property type="entry name" value="GXWXG_dom"/>
</dbReference>
<evidence type="ECO:0000313" key="3">
    <source>
        <dbReference type="EMBL" id="SED37729.1"/>
    </source>
</evidence>
<evidence type="ECO:0000259" key="2">
    <source>
        <dbReference type="Pfam" id="PF14232"/>
    </source>
</evidence>
<dbReference type="STRING" id="57704.SAMN04489793_4795"/>
<feature type="domain" description="DUF4334" evidence="2">
    <location>
        <begin position="125"/>
        <end position="179"/>
    </location>
</feature>
<keyword evidence="4" id="KW-1185">Reference proteome</keyword>
<evidence type="ECO:0000313" key="4">
    <source>
        <dbReference type="Proteomes" id="UP000182241"/>
    </source>
</evidence>
<feature type="domain" description="GXWXG" evidence="1">
    <location>
        <begin position="26"/>
        <end position="84"/>
    </location>
</feature>
<organism evidence="3 4">
    <name type="scientific">Tsukamurella tyrosinosolvens</name>
    <dbReference type="NCBI Taxonomy" id="57704"/>
    <lineage>
        <taxon>Bacteria</taxon>
        <taxon>Bacillati</taxon>
        <taxon>Actinomycetota</taxon>
        <taxon>Actinomycetes</taxon>
        <taxon>Mycobacteriales</taxon>
        <taxon>Tsukamurellaceae</taxon>
        <taxon>Tsukamurella</taxon>
    </lineage>
</organism>
<dbReference type="AlphaFoldDB" id="A0A1H5A5X7"/>
<name>A0A1H5A5X7_TSUTY</name>
<dbReference type="Gene3D" id="2.40.128.580">
    <property type="entry name" value="GXWXG domain"/>
    <property type="match status" value="1"/>
</dbReference>
<accession>A0A1H5A5X7</accession>
<dbReference type="InterPro" id="IPR025568">
    <property type="entry name" value="DUF4334"/>
</dbReference>
<dbReference type="Pfam" id="PF14232">
    <property type="entry name" value="DUF4334"/>
    <property type="match status" value="1"/>
</dbReference>
<sequence length="179" mass="19529">MITTPGAPAAELARLQAAGTATEAFALYDALPAVQVADILGDWRGEGLDTGHPMDGLLELYGWHGKRFASANDVQPLVFDGPRGPYPVNPAAMPLGASMRLPRGLLTATAPLARRGLRLVRTSKPRARLRMMEHRGVVTATMSYDALPINDHFRRVDDATLLGVMDLRDVPPFFFVLRR</sequence>
<dbReference type="Pfam" id="PF14231">
    <property type="entry name" value="GXWXG"/>
    <property type="match status" value="1"/>
</dbReference>
<dbReference type="EMBL" id="FNSA01000003">
    <property type="protein sequence ID" value="SED37729.1"/>
    <property type="molecule type" value="Genomic_DNA"/>
</dbReference>